<dbReference type="Pfam" id="PF02182">
    <property type="entry name" value="SAD_SRA"/>
    <property type="match status" value="1"/>
</dbReference>
<dbReference type="Proteomes" id="UP000800200">
    <property type="component" value="Unassembled WGS sequence"/>
</dbReference>
<evidence type="ECO:0000256" key="1">
    <source>
        <dbReference type="ARBA" id="ARBA00023242"/>
    </source>
</evidence>
<dbReference type="EMBL" id="ML994685">
    <property type="protein sequence ID" value="KAF2177663.1"/>
    <property type="molecule type" value="Genomic_DNA"/>
</dbReference>
<evidence type="ECO:0000313" key="5">
    <source>
        <dbReference type="Proteomes" id="UP000800200"/>
    </source>
</evidence>
<protein>
    <recommendedName>
        <fullName evidence="3">YDG domain-containing protein</fullName>
    </recommendedName>
</protein>
<dbReference type="AlphaFoldDB" id="A0A6A6DF87"/>
<dbReference type="GO" id="GO:0061630">
    <property type="term" value="F:ubiquitin protein ligase activity"/>
    <property type="evidence" value="ECO:0007669"/>
    <property type="project" value="TreeGrafter"/>
</dbReference>
<dbReference type="PROSITE" id="PS51015">
    <property type="entry name" value="YDG"/>
    <property type="match status" value="1"/>
</dbReference>
<sequence>MIANRTSEYSPPEWYTKIKALGFDMNQLMKRKDPTTKQALTALSSMKNCIERCENTKNPRELSSFFDELRDHVHKAEFLEVNKFIVRKTRMLDSNGLTRIFATKAAVDYPFDLRADALQLYNRWCAEIFSVDLLRGIVLAKSKNKGDKRNADRIDPKWAKISTKYYGQGDLVIGQWWPTQLCTVRDGAHGSPQAGIYGEKGKGAYSIVLSGGNHYSDEDNGDSIWYCGTDGKDSTPTENTQRMIETCDKVKQPVRVIRSWNLTKSNPYRPLRGFRYDGLYNVVGYQLQNAEKAIYRFKLIRVPGQDPIRYEDNRARRPTRFEIDEYDKLRKLERGMGSDDW</sequence>
<reference evidence="4" key="1">
    <citation type="journal article" date="2020" name="Stud. Mycol.">
        <title>101 Dothideomycetes genomes: a test case for predicting lifestyles and emergence of pathogens.</title>
        <authorList>
            <person name="Haridas S."/>
            <person name="Albert R."/>
            <person name="Binder M."/>
            <person name="Bloem J."/>
            <person name="Labutti K."/>
            <person name="Salamov A."/>
            <person name="Andreopoulos B."/>
            <person name="Baker S."/>
            <person name="Barry K."/>
            <person name="Bills G."/>
            <person name="Bluhm B."/>
            <person name="Cannon C."/>
            <person name="Castanera R."/>
            <person name="Culley D."/>
            <person name="Daum C."/>
            <person name="Ezra D."/>
            <person name="Gonzalez J."/>
            <person name="Henrissat B."/>
            <person name="Kuo A."/>
            <person name="Liang C."/>
            <person name="Lipzen A."/>
            <person name="Lutzoni F."/>
            <person name="Magnuson J."/>
            <person name="Mondo S."/>
            <person name="Nolan M."/>
            <person name="Ohm R."/>
            <person name="Pangilinan J."/>
            <person name="Park H.-J."/>
            <person name="Ramirez L."/>
            <person name="Alfaro M."/>
            <person name="Sun H."/>
            <person name="Tritt A."/>
            <person name="Yoshinaga Y."/>
            <person name="Zwiers L.-H."/>
            <person name="Turgeon B."/>
            <person name="Goodwin S."/>
            <person name="Spatafora J."/>
            <person name="Crous P."/>
            <person name="Grigoriev I."/>
        </authorList>
    </citation>
    <scope>NUCLEOTIDE SEQUENCE</scope>
    <source>
        <strain evidence="4">CBS 207.26</strain>
    </source>
</reference>
<dbReference type="InterPro" id="IPR015947">
    <property type="entry name" value="PUA-like_sf"/>
</dbReference>
<keyword evidence="1 2" id="KW-0539">Nucleus</keyword>
<keyword evidence="5" id="KW-1185">Reference proteome</keyword>
<dbReference type="OrthoDB" id="2270193at2759"/>
<gene>
    <name evidence="4" type="ORF">K469DRAFT_602517</name>
</gene>
<evidence type="ECO:0000313" key="4">
    <source>
        <dbReference type="EMBL" id="KAF2177663.1"/>
    </source>
</evidence>
<accession>A0A6A6DF87</accession>
<name>A0A6A6DF87_9PEZI</name>
<evidence type="ECO:0000259" key="3">
    <source>
        <dbReference type="PROSITE" id="PS51015"/>
    </source>
</evidence>
<dbReference type="InterPro" id="IPR003105">
    <property type="entry name" value="SRA_YDG"/>
</dbReference>
<dbReference type="InterPro" id="IPR045134">
    <property type="entry name" value="UHRF1/2-like"/>
</dbReference>
<organism evidence="4 5">
    <name type="scientific">Zopfia rhizophila CBS 207.26</name>
    <dbReference type="NCBI Taxonomy" id="1314779"/>
    <lineage>
        <taxon>Eukaryota</taxon>
        <taxon>Fungi</taxon>
        <taxon>Dikarya</taxon>
        <taxon>Ascomycota</taxon>
        <taxon>Pezizomycotina</taxon>
        <taxon>Dothideomycetes</taxon>
        <taxon>Dothideomycetes incertae sedis</taxon>
        <taxon>Zopfiaceae</taxon>
        <taxon>Zopfia</taxon>
    </lineage>
</organism>
<evidence type="ECO:0000256" key="2">
    <source>
        <dbReference type="PROSITE-ProRule" id="PRU00358"/>
    </source>
</evidence>
<dbReference type="Gene3D" id="2.30.280.10">
    <property type="entry name" value="SRA-YDG"/>
    <property type="match status" value="1"/>
</dbReference>
<dbReference type="SMART" id="SM00466">
    <property type="entry name" value="SRA"/>
    <property type="match status" value="1"/>
</dbReference>
<dbReference type="PANTHER" id="PTHR14140:SF27">
    <property type="entry name" value="OS04G0289800 PROTEIN"/>
    <property type="match status" value="1"/>
</dbReference>
<dbReference type="PANTHER" id="PTHR14140">
    <property type="entry name" value="E3 UBIQUITIN-PROTEIN LIGASE UHRF-RELATED"/>
    <property type="match status" value="1"/>
</dbReference>
<dbReference type="GO" id="GO:0005634">
    <property type="term" value="C:nucleus"/>
    <property type="evidence" value="ECO:0007669"/>
    <property type="project" value="UniProtKB-SubCell"/>
</dbReference>
<comment type="subcellular location">
    <subcellularLocation>
        <location evidence="2">Nucleus</location>
    </subcellularLocation>
</comment>
<proteinExistence type="predicted"/>
<dbReference type="GO" id="GO:0016567">
    <property type="term" value="P:protein ubiquitination"/>
    <property type="evidence" value="ECO:0007669"/>
    <property type="project" value="TreeGrafter"/>
</dbReference>
<dbReference type="SUPFAM" id="SSF88697">
    <property type="entry name" value="PUA domain-like"/>
    <property type="match status" value="1"/>
</dbReference>
<dbReference type="GO" id="GO:0044027">
    <property type="term" value="P:negative regulation of gene expression via chromosomal CpG island methylation"/>
    <property type="evidence" value="ECO:0007669"/>
    <property type="project" value="TreeGrafter"/>
</dbReference>
<dbReference type="InterPro" id="IPR036987">
    <property type="entry name" value="SRA-YDG_sf"/>
</dbReference>
<feature type="domain" description="YDG" evidence="3">
    <location>
        <begin position="166"/>
        <end position="301"/>
    </location>
</feature>